<dbReference type="OrthoDB" id="8197172at2759"/>
<organism evidence="8 9">
    <name type="scientific">Rhynchophorus ferrugineus</name>
    <name type="common">Red palm weevil</name>
    <name type="synonym">Curculio ferrugineus</name>
    <dbReference type="NCBI Taxonomy" id="354439"/>
    <lineage>
        <taxon>Eukaryota</taxon>
        <taxon>Metazoa</taxon>
        <taxon>Ecdysozoa</taxon>
        <taxon>Arthropoda</taxon>
        <taxon>Hexapoda</taxon>
        <taxon>Insecta</taxon>
        <taxon>Pterygota</taxon>
        <taxon>Neoptera</taxon>
        <taxon>Endopterygota</taxon>
        <taxon>Coleoptera</taxon>
        <taxon>Polyphaga</taxon>
        <taxon>Cucujiformia</taxon>
        <taxon>Curculionidae</taxon>
        <taxon>Dryophthorinae</taxon>
        <taxon>Rhynchophorus</taxon>
    </lineage>
</organism>
<feature type="domain" description="Chitin-binding type-2" evidence="7">
    <location>
        <begin position="40"/>
        <end position="94"/>
    </location>
</feature>
<keyword evidence="9" id="KW-1185">Reference proteome</keyword>
<dbReference type="Gene3D" id="2.170.140.10">
    <property type="entry name" value="Chitin binding domain"/>
    <property type="match status" value="4"/>
</dbReference>
<evidence type="ECO:0000256" key="1">
    <source>
        <dbReference type="ARBA" id="ARBA00022669"/>
    </source>
</evidence>
<proteinExistence type="predicted"/>
<dbReference type="AlphaFoldDB" id="A0A834HXS5"/>
<dbReference type="SUPFAM" id="SSF57625">
    <property type="entry name" value="Invertebrate chitin-binding proteins"/>
    <property type="match status" value="5"/>
</dbReference>
<evidence type="ECO:0000256" key="6">
    <source>
        <dbReference type="SAM" id="SignalP"/>
    </source>
</evidence>
<sequence>MAFIIKSFIWLSLMTVIRANSQEAYENELLSQLDLDLSLNSRCLKPRGQFPAASCQSFVNCWDGVAIEQPCPDGLLFNPSKFYCDHPENVNCGSATNPLQLHSSPIRPSNNQIGTENSQDTTLNRFCLKQIGIFPGRSCNRFVHCWGGNVIELSCPDGLHFSKLGFCDYPVSAGCDDSDFPERNVQEQSPCPQESGIFRNESHCDRYFVCSFGRILSQYQCPPGFSFSKILGTCDYSHRVDCGDALQLSNVENSTVLNLTHPSTDVTEKSSESDPRCSVVPKGYVRDSTNCSQYHLCESGVVTATYTCPTDTLYSNVLGICDFANKVNCNDSVTASEVNNIDIGQDLSPELLAAVEKCTPGTTIPLNADCSKACRCRAHSAEIIQCTQGLAYDSALDKCVPSYIAKC</sequence>
<protein>
    <recommendedName>
        <fullName evidence="7">Chitin-binding type-2 domain-containing protein</fullName>
    </recommendedName>
</protein>
<keyword evidence="2 6" id="KW-0732">Signal</keyword>
<dbReference type="EMBL" id="JAACXV010014094">
    <property type="protein sequence ID" value="KAF7270455.1"/>
    <property type="molecule type" value="Genomic_DNA"/>
</dbReference>
<dbReference type="GO" id="GO:0005576">
    <property type="term" value="C:extracellular region"/>
    <property type="evidence" value="ECO:0007669"/>
    <property type="project" value="InterPro"/>
</dbReference>
<dbReference type="InterPro" id="IPR036508">
    <property type="entry name" value="Chitin-bd_dom_sf"/>
</dbReference>
<gene>
    <name evidence="8" type="ORF">GWI33_016604</name>
</gene>
<dbReference type="Proteomes" id="UP000625711">
    <property type="component" value="Unassembled WGS sequence"/>
</dbReference>
<dbReference type="InterPro" id="IPR051940">
    <property type="entry name" value="Chitin_bind-dev_reg"/>
</dbReference>
<evidence type="ECO:0000313" key="9">
    <source>
        <dbReference type="Proteomes" id="UP000625711"/>
    </source>
</evidence>
<dbReference type="SMART" id="SM00494">
    <property type="entry name" value="ChtBD2"/>
    <property type="match status" value="5"/>
</dbReference>
<dbReference type="Pfam" id="PF01607">
    <property type="entry name" value="CBM_14"/>
    <property type="match status" value="5"/>
</dbReference>
<evidence type="ECO:0000256" key="5">
    <source>
        <dbReference type="ARBA" id="ARBA00023180"/>
    </source>
</evidence>
<keyword evidence="5" id="KW-0325">Glycoprotein</keyword>
<reference evidence="8" key="1">
    <citation type="submission" date="2020-08" db="EMBL/GenBank/DDBJ databases">
        <title>Genome sequencing and assembly of the red palm weevil Rhynchophorus ferrugineus.</title>
        <authorList>
            <person name="Dias G.B."/>
            <person name="Bergman C.M."/>
            <person name="Manee M."/>
        </authorList>
    </citation>
    <scope>NUCLEOTIDE SEQUENCE</scope>
    <source>
        <strain evidence="8">AA-2017</strain>
        <tissue evidence="8">Whole larva</tissue>
    </source>
</reference>
<feature type="chain" id="PRO_5032872111" description="Chitin-binding type-2 domain-containing protein" evidence="6">
    <location>
        <begin position="20"/>
        <end position="407"/>
    </location>
</feature>
<name>A0A834HXS5_RHYFE</name>
<evidence type="ECO:0000256" key="3">
    <source>
        <dbReference type="ARBA" id="ARBA00022737"/>
    </source>
</evidence>
<feature type="domain" description="Chitin-binding type-2" evidence="7">
    <location>
        <begin position="188"/>
        <end position="244"/>
    </location>
</feature>
<feature type="signal peptide" evidence="6">
    <location>
        <begin position="1"/>
        <end position="19"/>
    </location>
</feature>
<feature type="domain" description="Chitin-binding type-2" evidence="7">
    <location>
        <begin position="274"/>
        <end position="331"/>
    </location>
</feature>
<dbReference type="GO" id="GO:0008061">
    <property type="term" value="F:chitin binding"/>
    <property type="evidence" value="ECO:0007669"/>
    <property type="project" value="UniProtKB-KW"/>
</dbReference>
<evidence type="ECO:0000259" key="7">
    <source>
        <dbReference type="PROSITE" id="PS50940"/>
    </source>
</evidence>
<feature type="domain" description="Chitin-binding type-2" evidence="7">
    <location>
        <begin position="124"/>
        <end position="177"/>
    </location>
</feature>
<evidence type="ECO:0000256" key="4">
    <source>
        <dbReference type="ARBA" id="ARBA00023157"/>
    </source>
</evidence>
<dbReference type="PROSITE" id="PS50940">
    <property type="entry name" value="CHIT_BIND_II"/>
    <property type="match status" value="5"/>
</dbReference>
<keyword evidence="4" id="KW-1015">Disulfide bond</keyword>
<keyword evidence="3" id="KW-0677">Repeat</keyword>
<feature type="domain" description="Chitin-binding type-2" evidence="7">
    <location>
        <begin position="355"/>
        <end position="407"/>
    </location>
</feature>
<keyword evidence="1" id="KW-0147">Chitin-binding</keyword>
<accession>A0A834HXS5</accession>
<evidence type="ECO:0000313" key="8">
    <source>
        <dbReference type="EMBL" id="KAF7270455.1"/>
    </source>
</evidence>
<dbReference type="PANTHER" id="PTHR23301:SF98">
    <property type="entry name" value="CHITIN-BINDING TYPE-2 DOMAIN-CONTAINING PROTEIN-RELATED"/>
    <property type="match status" value="1"/>
</dbReference>
<comment type="caution">
    <text evidence="8">The sequence shown here is derived from an EMBL/GenBank/DDBJ whole genome shotgun (WGS) entry which is preliminary data.</text>
</comment>
<evidence type="ECO:0000256" key="2">
    <source>
        <dbReference type="ARBA" id="ARBA00022729"/>
    </source>
</evidence>
<dbReference type="InterPro" id="IPR002557">
    <property type="entry name" value="Chitin-bd_dom"/>
</dbReference>
<dbReference type="PANTHER" id="PTHR23301">
    <property type="entry name" value="CHITIN BINDING PERITROPHIN-A"/>
    <property type="match status" value="1"/>
</dbReference>